<protein>
    <submittedName>
        <fullName evidence="4">Carbohydrate-binding module family 63 protein</fullName>
    </submittedName>
</protein>
<dbReference type="CDD" id="cd22271">
    <property type="entry name" value="DPBB_EXP_N-like"/>
    <property type="match status" value="1"/>
</dbReference>
<feature type="domain" description="Expansin-like EG45" evidence="3">
    <location>
        <begin position="186"/>
        <end position="273"/>
    </location>
</feature>
<dbReference type="Gene3D" id="2.60.40.760">
    <property type="entry name" value="Expansin, cellulose-binding-like domain"/>
    <property type="match status" value="1"/>
</dbReference>
<dbReference type="PROSITE" id="PS50842">
    <property type="entry name" value="EXPANSIN_EG45"/>
    <property type="match status" value="1"/>
</dbReference>
<feature type="signal peptide" evidence="2">
    <location>
        <begin position="1"/>
        <end position="16"/>
    </location>
</feature>
<dbReference type="InterPro" id="IPR036749">
    <property type="entry name" value="Expansin_CBD_sf"/>
</dbReference>
<dbReference type="SUPFAM" id="SSF50685">
    <property type="entry name" value="Barwin-like endoglucanases"/>
    <property type="match status" value="1"/>
</dbReference>
<evidence type="ECO:0000313" key="5">
    <source>
        <dbReference type="Proteomes" id="UP000799779"/>
    </source>
</evidence>
<evidence type="ECO:0000259" key="3">
    <source>
        <dbReference type="PROSITE" id="PS50842"/>
    </source>
</evidence>
<dbReference type="InterPro" id="IPR051477">
    <property type="entry name" value="Expansin_CellWall"/>
</dbReference>
<dbReference type="Pfam" id="PF03330">
    <property type="entry name" value="DPBB_1"/>
    <property type="match status" value="1"/>
</dbReference>
<evidence type="ECO:0000256" key="1">
    <source>
        <dbReference type="ARBA" id="ARBA00022729"/>
    </source>
</evidence>
<dbReference type="AlphaFoldDB" id="A0A6A5WCM1"/>
<dbReference type="InterPro" id="IPR036908">
    <property type="entry name" value="RlpA-like_sf"/>
</dbReference>
<dbReference type="SUPFAM" id="SSF49590">
    <property type="entry name" value="PHL pollen allergen"/>
    <property type="match status" value="1"/>
</dbReference>
<keyword evidence="5" id="KW-1185">Reference proteome</keyword>
<organism evidence="4 5">
    <name type="scientific">Amniculicola lignicola CBS 123094</name>
    <dbReference type="NCBI Taxonomy" id="1392246"/>
    <lineage>
        <taxon>Eukaryota</taxon>
        <taxon>Fungi</taxon>
        <taxon>Dikarya</taxon>
        <taxon>Ascomycota</taxon>
        <taxon>Pezizomycotina</taxon>
        <taxon>Dothideomycetes</taxon>
        <taxon>Pleosporomycetidae</taxon>
        <taxon>Pleosporales</taxon>
        <taxon>Amniculicolaceae</taxon>
        <taxon>Amniculicola</taxon>
    </lineage>
</organism>
<dbReference type="InterPro" id="IPR009009">
    <property type="entry name" value="RlpA-like_DPBB"/>
</dbReference>
<dbReference type="NCBIfam" id="NF041144">
    <property type="entry name" value="expansin_EXLX1"/>
    <property type="match status" value="1"/>
</dbReference>
<dbReference type="Proteomes" id="UP000799779">
    <property type="component" value="Unassembled WGS sequence"/>
</dbReference>
<feature type="chain" id="PRO_5025461620" evidence="2">
    <location>
        <begin position="17"/>
        <end position="370"/>
    </location>
</feature>
<dbReference type="EMBL" id="ML977600">
    <property type="protein sequence ID" value="KAF1998878.1"/>
    <property type="molecule type" value="Genomic_DNA"/>
</dbReference>
<dbReference type="Gene3D" id="2.40.40.10">
    <property type="entry name" value="RlpA-like domain"/>
    <property type="match status" value="1"/>
</dbReference>
<dbReference type="PANTHER" id="PTHR31836:SF21">
    <property type="entry name" value="EXPANSIN-LIKE PROTEIN 7"/>
    <property type="match status" value="1"/>
</dbReference>
<sequence>MKSFIAALPLLGLAFAGSSVCPGTVTVTYTPTVTLAYASTSVCPAGTVTVTYTPTVYVTLPGDSTSIAPVGSSPIPFYPLPNATYDASSYPTAVPTLPYEAESPVAPSSSAEAEASSAPIESVPAEVSIAAPTYPPETSAVEAAATSKAASSAAPSASASPATGSTAAIGGSNSGEATYYGGNVAGGMCSFTGYTIPSGIYGTALSDSNWAGADNCGACVSVKGPNGNYVKAMVVDQCPGCGPNHLDLFPDAFAALAEPSKGVIPVDWSIVPCGITTPIILKNKEGTSPYWFSMQVMNANVPVAKLEVSIDGGKTYQATTRQPYNFFENSSGFGTATVDIKVTSVNGGSIVVKGVSITAGTTKTAGSNFA</sequence>
<evidence type="ECO:0000313" key="4">
    <source>
        <dbReference type="EMBL" id="KAF1998878.1"/>
    </source>
</evidence>
<proteinExistence type="predicted"/>
<dbReference type="OrthoDB" id="406505at2759"/>
<accession>A0A6A5WCM1</accession>
<keyword evidence="1 2" id="KW-0732">Signal</keyword>
<gene>
    <name evidence="4" type="ORF">P154DRAFT_621357</name>
</gene>
<dbReference type="InterPro" id="IPR007112">
    <property type="entry name" value="Expansin/allergen_DPBB_dom"/>
</dbReference>
<reference evidence="4" key="1">
    <citation type="journal article" date="2020" name="Stud. Mycol.">
        <title>101 Dothideomycetes genomes: a test case for predicting lifestyles and emergence of pathogens.</title>
        <authorList>
            <person name="Haridas S."/>
            <person name="Albert R."/>
            <person name="Binder M."/>
            <person name="Bloem J."/>
            <person name="Labutti K."/>
            <person name="Salamov A."/>
            <person name="Andreopoulos B."/>
            <person name="Baker S."/>
            <person name="Barry K."/>
            <person name="Bills G."/>
            <person name="Bluhm B."/>
            <person name="Cannon C."/>
            <person name="Castanera R."/>
            <person name="Culley D."/>
            <person name="Daum C."/>
            <person name="Ezra D."/>
            <person name="Gonzalez J."/>
            <person name="Henrissat B."/>
            <person name="Kuo A."/>
            <person name="Liang C."/>
            <person name="Lipzen A."/>
            <person name="Lutzoni F."/>
            <person name="Magnuson J."/>
            <person name="Mondo S."/>
            <person name="Nolan M."/>
            <person name="Ohm R."/>
            <person name="Pangilinan J."/>
            <person name="Park H.-J."/>
            <person name="Ramirez L."/>
            <person name="Alfaro M."/>
            <person name="Sun H."/>
            <person name="Tritt A."/>
            <person name="Yoshinaga Y."/>
            <person name="Zwiers L.-H."/>
            <person name="Turgeon B."/>
            <person name="Goodwin S."/>
            <person name="Spatafora J."/>
            <person name="Crous P."/>
            <person name="Grigoriev I."/>
        </authorList>
    </citation>
    <scope>NUCLEOTIDE SEQUENCE</scope>
    <source>
        <strain evidence="4">CBS 123094</strain>
    </source>
</reference>
<dbReference type="InterPro" id="IPR049818">
    <property type="entry name" value="Expansin_EXLX1-like"/>
</dbReference>
<name>A0A6A5WCM1_9PLEO</name>
<dbReference type="PANTHER" id="PTHR31836">
    <property type="match status" value="1"/>
</dbReference>
<evidence type="ECO:0000256" key="2">
    <source>
        <dbReference type="SAM" id="SignalP"/>
    </source>
</evidence>